<dbReference type="PATRIC" id="fig|246787.4.peg.3219"/>
<sequence>MLGLIIQYCYSTILYGYLYESFFAMKQNNFLSSLTKEELIKLIEAYSKNWLAMDGVWFQSIERKFGMDEAMHHDREAWKSFTITEARRIKQFLGLPEHAGLEGLAKALQLRFYANINNDEIILGKDNETLVYRTLECHVQTARKRKQMEYHPCKSVGIIEYSGFAKTIDERITCECLSCYPDITDNSCCCAWQFTLNE</sequence>
<dbReference type="KEGG" id="bcel:BcellWH2_03113"/>
<dbReference type="Pfam" id="PF19620">
    <property type="entry name" value="DUF6125"/>
    <property type="match status" value="1"/>
</dbReference>
<protein>
    <recommendedName>
        <fullName evidence="3">Cytosolic protein</fullName>
    </recommendedName>
</protein>
<accession>A0A0P0FYG0</accession>
<dbReference type="EMBL" id="CP012801">
    <property type="protein sequence ID" value="ALJ60350.1"/>
    <property type="molecule type" value="Genomic_DNA"/>
</dbReference>
<gene>
    <name evidence="1" type="ORF">BcellWH2_03113</name>
</gene>
<reference evidence="1 2" key="1">
    <citation type="journal article" date="2015" name="Science">
        <title>Genetic determinants of in vivo fitness and diet responsiveness in multiple human gut Bacteroides.</title>
        <authorList>
            <person name="Wu M."/>
            <person name="McNulty N.P."/>
            <person name="Rodionov D.A."/>
            <person name="Khoroshkin M.S."/>
            <person name="Griffin N.W."/>
            <person name="Cheng J."/>
            <person name="Latreille P."/>
            <person name="Kerstetter R.A."/>
            <person name="Terrapon N."/>
            <person name="Henrissat B."/>
            <person name="Osterman A.L."/>
            <person name="Gordon J.I."/>
        </authorList>
    </citation>
    <scope>NUCLEOTIDE SEQUENCE [LARGE SCALE GENOMIC DNA]</scope>
    <source>
        <strain evidence="1 2">WH2</strain>
    </source>
</reference>
<dbReference type="AlphaFoldDB" id="A0A0P0FYG0"/>
<name>A0A0P0FYG0_9BACE</name>
<evidence type="ECO:0000313" key="2">
    <source>
        <dbReference type="Proteomes" id="UP000061809"/>
    </source>
</evidence>
<dbReference type="RefSeq" id="WP_349881406.1">
    <property type="nucleotide sequence ID" value="NZ_JBEJKC010000090.1"/>
</dbReference>
<evidence type="ECO:0008006" key="3">
    <source>
        <dbReference type="Google" id="ProtNLM"/>
    </source>
</evidence>
<dbReference type="Proteomes" id="UP000061809">
    <property type="component" value="Chromosome"/>
</dbReference>
<evidence type="ECO:0000313" key="1">
    <source>
        <dbReference type="EMBL" id="ALJ60350.1"/>
    </source>
</evidence>
<proteinExistence type="predicted"/>
<organism evidence="1 2">
    <name type="scientific">Bacteroides cellulosilyticus</name>
    <dbReference type="NCBI Taxonomy" id="246787"/>
    <lineage>
        <taxon>Bacteria</taxon>
        <taxon>Pseudomonadati</taxon>
        <taxon>Bacteroidota</taxon>
        <taxon>Bacteroidia</taxon>
        <taxon>Bacteroidales</taxon>
        <taxon>Bacteroidaceae</taxon>
        <taxon>Bacteroides</taxon>
    </lineage>
</organism>